<dbReference type="PANTHER" id="PTHR34667:SF1">
    <property type="entry name" value="D-AMINOACYL-TRNA DEACYLASE"/>
    <property type="match status" value="1"/>
</dbReference>
<organism evidence="5 6">
    <name type="scientific">Archaeoglobus profundus (strain DSM 5631 / JCM 9629 / NBRC 100127 / Av18)</name>
    <dbReference type="NCBI Taxonomy" id="572546"/>
    <lineage>
        <taxon>Archaea</taxon>
        <taxon>Methanobacteriati</taxon>
        <taxon>Methanobacteriota</taxon>
        <taxon>Archaeoglobi</taxon>
        <taxon>Archaeoglobales</taxon>
        <taxon>Archaeoglobaceae</taxon>
        <taxon>Archaeoglobus</taxon>
    </lineage>
</organism>
<proteinExistence type="inferred from homology"/>
<dbReference type="GeneID" id="8739803"/>
<comment type="subunit">
    <text evidence="4">Monomer.</text>
</comment>
<comment type="function">
    <text evidence="4">D-aminoacyl-tRNA deacylase with broad substrate specificity. By recycling D-aminoacyl-tRNA to D-amino acids and free tRNA molecules, this enzyme counteracts the toxicity associated with the formation of D-aminoacyl-tRNA entities in vivo.</text>
</comment>
<dbReference type="SUPFAM" id="SSF142535">
    <property type="entry name" value="AF0625-like"/>
    <property type="match status" value="1"/>
</dbReference>
<dbReference type="eggNOG" id="arCOG01616">
    <property type="taxonomic scope" value="Archaea"/>
</dbReference>
<dbReference type="AlphaFoldDB" id="D2RDI8"/>
<dbReference type="Gene3D" id="3.40.50.10700">
    <property type="entry name" value="AF0625-like"/>
    <property type="match status" value="1"/>
</dbReference>
<accession>D2RDI8</accession>
<dbReference type="RefSeq" id="WP_012940518.1">
    <property type="nucleotide sequence ID" value="NC_013741.1"/>
</dbReference>
<dbReference type="HOGENOM" id="CLU_056464_1_0_2"/>
<comment type="catalytic activity">
    <reaction evidence="4">
        <text>a D-aminoacyl-tRNA + H2O = a tRNA + a D-alpha-amino acid + H(+)</text>
        <dbReference type="Rhea" id="RHEA:13953"/>
        <dbReference type="Rhea" id="RHEA-COMP:10123"/>
        <dbReference type="Rhea" id="RHEA-COMP:10124"/>
        <dbReference type="ChEBI" id="CHEBI:15377"/>
        <dbReference type="ChEBI" id="CHEBI:15378"/>
        <dbReference type="ChEBI" id="CHEBI:59871"/>
        <dbReference type="ChEBI" id="CHEBI:78442"/>
        <dbReference type="ChEBI" id="CHEBI:79333"/>
        <dbReference type="EC" id="3.1.1.96"/>
    </reaction>
</comment>
<dbReference type="PIRSF" id="PIRSF016210">
    <property type="entry name" value="UCP016210"/>
    <property type="match status" value="1"/>
</dbReference>
<dbReference type="KEGG" id="apo:Arcpr_1124"/>
<comment type="cofactor">
    <cofactor evidence="4">
        <name>Zn(2+)</name>
        <dbReference type="ChEBI" id="CHEBI:29105"/>
    </cofactor>
    <text evidence="4">Binds 2 Zn(2+) ions per subunit.</text>
</comment>
<gene>
    <name evidence="4" type="primary">dtdA</name>
    <name evidence="5" type="ordered locus">Arcpr_1124</name>
</gene>
<comment type="similarity">
    <text evidence="4">Belongs to the DtdA deacylase family.</text>
</comment>
<evidence type="ECO:0000256" key="4">
    <source>
        <dbReference type="HAMAP-Rule" id="MF_00562"/>
    </source>
</evidence>
<dbReference type="InterPro" id="IPR018033">
    <property type="entry name" value="Deacylase_DtdA_archaea"/>
</dbReference>
<name>D2RDI8_ARCPA</name>
<keyword evidence="6" id="KW-1185">Reference proteome</keyword>
<evidence type="ECO:0000256" key="2">
    <source>
        <dbReference type="ARBA" id="ARBA00022801"/>
    </source>
</evidence>
<comment type="catalytic activity">
    <reaction evidence="4">
        <text>glycyl-tRNA(Ala) + H2O = tRNA(Ala) + glycine + H(+)</text>
        <dbReference type="Rhea" id="RHEA:53744"/>
        <dbReference type="Rhea" id="RHEA-COMP:9657"/>
        <dbReference type="Rhea" id="RHEA-COMP:13640"/>
        <dbReference type="ChEBI" id="CHEBI:15377"/>
        <dbReference type="ChEBI" id="CHEBI:15378"/>
        <dbReference type="ChEBI" id="CHEBI:57305"/>
        <dbReference type="ChEBI" id="CHEBI:78442"/>
        <dbReference type="ChEBI" id="CHEBI:78522"/>
        <dbReference type="EC" id="3.1.1.96"/>
    </reaction>
</comment>
<keyword evidence="2 4" id="KW-0378">Hydrolase</keyword>
<keyword evidence="3 4" id="KW-0862">Zinc</keyword>
<dbReference type="HAMAP" id="MF_00562">
    <property type="entry name" value="Deacylase_DtdA"/>
    <property type="match status" value="1"/>
</dbReference>
<dbReference type="PaxDb" id="572546-Arcpr_1124"/>
<dbReference type="GO" id="GO:0106026">
    <property type="term" value="F:Gly-tRNA(Ala) deacylase activity"/>
    <property type="evidence" value="ECO:0007669"/>
    <property type="project" value="RHEA"/>
</dbReference>
<dbReference type="EC" id="3.1.1.96" evidence="4"/>
<keyword evidence="1 4" id="KW-0479">Metal-binding</keyword>
<dbReference type="PANTHER" id="PTHR34667">
    <property type="entry name" value="D-AMINOACYL-TRNA DEACYLASE"/>
    <property type="match status" value="1"/>
</dbReference>
<sequence>MHLIVCSSKDVASMNIMNNLLTMLDFEKKKAGDYDFYYTEDIGIIKVDERLIYADYLDERLKKLGLNFEEILFASRHSSKDERNILTVHVSGNVGTADYGGKTYSLAKPSPITMKNYTLALIKRINELPDFEFTLEATHHGPSEIQTPSAFYEIGSTEEAWKNEKAGEIVAESMIEAVKDERKDWIIAIGIGGTHYVPRQTEIMISTKFTFGHNFAKYTFPHLNEEIIEKAVKISDAEYIVIDEKSVTSNVKNLIKNVAEKLKIDVLRSKFVKREFKLEG</sequence>
<dbReference type="InterPro" id="IPR007508">
    <property type="entry name" value="DtdA"/>
</dbReference>
<dbReference type="EMBL" id="CP001857">
    <property type="protein sequence ID" value="ADB58182.1"/>
    <property type="molecule type" value="Genomic_DNA"/>
</dbReference>
<evidence type="ECO:0000256" key="1">
    <source>
        <dbReference type="ARBA" id="ARBA00022723"/>
    </source>
</evidence>
<dbReference type="Pfam" id="PF04414">
    <property type="entry name" value="tRNA_deacylase"/>
    <property type="match status" value="1"/>
</dbReference>
<dbReference type="GO" id="GO:0019478">
    <property type="term" value="P:D-amino acid catabolic process"/>
    <property type="evidence" value="ECO:0007669"/>
    <property type="project" value="UniProtKB-UniRule"/>
</dbReference>
<dbReference type="NCBIfam" id="NF003072">
    <property type="entry name" value="PRK03995.1-4"/>
    <property type="match status" value="1"/>
</dbReference>
<dbReference type="GO" id="GO:0008270">
    <property type="term" value="F:zinc ion binding"/>
    <property type="evidence" value="ECO:0007669"/>
    <property type="project" value="UniProtKB-UniRule"/>
</dbReference>
<evidence type="ECO:0000313" key="6">
    <source>
        <dbReference type="Proteomes" id="UP000001901"/>
    </source>
</evidence>
<dbReference type="Gene3D" id="3.40.630.50">
    <property type="entry name" value="AF0625-like"/>
    <property type="match status" value="1"/>
</dbReference>
<dbReference type="GO" id="GO:0051499">
    <property type="term" value="F:D-aminoacyl-tRNA deacylase activity"/>
    <property type="evidence" value="ECO:0007669"/>
    <property type="project" value="UniProtKB-UniRule"/>
</dbReference>
<reference evidence="5 6" key="1">
    <citation type="journal article" date="2010" name="Stand. Genomic Sci.">
        <title>Complete genome sequence of Archaeoglobus profundus type strain (AV18).</title>
        <authorList>
            <person name="von Jan M."/>
            <person name="Lapidus A."/>
            <person name="Del Rio T.G."/>
            <person name="Copeland A."/>
            <person name="Tice H."/>
            <person name="Cheng J.F."/>
            <person name="Lucas S."/>
            <person name="Chen F."/>
            <person name="Nolan M."/>
            <person name="Goodwin L."/>
            <person name="Han C."/>
            <person name="Pitluck S."/>
            <person name="Liolios K."/>
            <person name="Ivanova N."/>
            <person name="Mavromatis K."/>
            <person name="Ovchinnikova G."/>
            <person name="Chertkov O."/>
            <person name="Pati A."/>
            <person name="Chen A."/>
            <person name="Palaniappan K."/>
            <person name="Land M."/>
            <person name="Hauser L."/>
            <person name="Chang Y.J."/>
            <person name="Jeffries C.D."/>
            <person name="Saunders E."/>
            <person name="Brettin T."/>
            <person name="Detter J.C."/>
            <person name="Chain P."/>
            <person name="Eichinger K."/>
            <person name="Huber H."/>
            <person name="Spring S."/>
            <person name="Rohde M."/>
            <person name="Goker M."/>
            <person name="Wirth R."/>
            <person name="Woyke T."/>
            <person name="Bristow J."/>
            <person name="Eisen J.A."/>
            <person name="Markowitz V."/>
            <person name="Hugenholtz P."/>
            <person name="Kyrpides N.C."/>
            <person name="Klenk H.P."/>
        </authorList>
    </citation>
    <scope>NUCLEOTIDE SEQUENCE [LARGE SCALE GENOMIC DNA]</scope>
    <source>
        <strain evidence="6">DSM 5631 / JCM 9629 / NBRC 100127 / Av18</strain>
    </source>
</reference>
<dbReference type="STRING" id="572546.Arcpr_1124"/>
<dbReference type="OrthoDB" id="9863at2157"/>
<dbReference type="Proteomes" id="UP000001901">
    <property type="component" value="Chromosome"/>
</dbReference>
<evidence type="ECO:0000256" key="3">
    <source>
        <dbReference type="ARBA" id="ARBA00022833"/>
    </source>
</evidence>
<evidence type="ECO:0000313" key="5">
    <source>
        <dbReference type="EMBL" id="ADB58182.1"/>
    </source>
</evidence>
<protein>
    <recommendedName>
        <fullName evidence="4">D-aminoacyl-tRNA deacylase</fullName>
        <ecNumber evidence="4">3.1.1.96</ecNumber>
    </recommendedName>
</protein>